<accession>A0A1J5SN18</accession>
<dbReference type="Proteomes" id="UP000183403">
    <property type="component" value="Unassembled WGS sequence"/>
</dbReference>
<evidence type="ECO:0000313" key="2">
    <source>
        <dbReference type="Proteomes" id="UP000183403"/>
    </source>
</evidence>
<comment type="caution">
    <text evidence="1">The sequence shown here is derived from an EMBL/GenBank/DDBJ whole genome shotgun (WGS) entry which is preliminary data.</text>
</comment>
<proteinExistence type="predicted"/>
<sequence>MVQQALTFSSDRTLMEYRKPTKKVIVEAVISVLKSRGTIDTQTKMHKLVVAHLKNEDKTYKLSAERMRVVAVKSKKVKLGIRTRSVGAGPESDENIFRRQGLGYDPVVKRWRRIRPGEDQSGHTHHRGEFASPGQPCPVCTSPLKKVHNATLYGGKVAIGFNCKLCGYLTGHRWREPARYSFSIKGVN</sequence>
<reference evidence="1 2" key="1">
    <citation type="submission" date="2016-08" db="EMBL/GenBank/DDBJ databases">
        <title>New Insights into Marine Group III Euryarchaeota, from dark to light.</title>
        <authorList>
            <person name="Haro-Moreno J.M."/>
            <person name="Rodriguez-Valera F."/>
            <person name="Lopez-Garcia P."/>
            <person name="Moreira D."/>
            <person name="Martin-Cuadrado A.B."/>
        </authorList>
    </citation>
    <scope>NUCLEOTIDE SEQUENCE [LARGE SCALE GENOMIC DNA]</scope>
    <source>
        <strain evidence="1">CG-Epi6</strain>
    </source>
</reference>
<dbReference type="AlphaFoldDB" id="A0A1J5SN18"/>
<name>A0A1J5SN18_9ARCH</name>
<organism evidence="1 2">
    <name type="scientific">Marine Group III euryarchaeote CG-Epi6</name>
    <dbReference type="NCBI Taxonomy" id="1889000"/>
    <lineage>
        <taxon>Archaea</taxon>
        <taxon>Methanobacteriati</taxon>
        <taxon>Thermoplasmatota</taxon>
        <taxon>Thermoplasmata</taxon>
        <taxon>Candidatus Thermoprofundales</taxon>
    </lineage>
</organism>
<evidence type="ECO:0000313" key="1">
    <source>
        <dbReference type="EMBL" id="OIR09890.1"/>
    </source>
</evidence>
<protein>
    <submittedName>
        <fullName evidence="1">Uncharacterized protein</fullName>
    </submittedName>
</protein>
<gene>
    <name evidence="1" type="ORF">BEU03_01330</name>
</gene>
<dbReference type="EMBL" id="MIYV01000025">
    <property type="protein sequence ID" value="OIR09890.1"/>
    <property type="molecule type" value="Genomic_DNA"/>
</dbReference>